<organism evidence="9 10">
    <name type="scientific">Klebsiella pneumoniae subsp. pneumoniae (strain HS11286)</name>
    <dbReference type="NCBI Taxonomy" id="1125630"/>
    <lineage>
        <taxon>Bacteria</taxon>
        <taxon>Pseudomonadati</taxon>
        <taxon>Pseudomonadota</taxon>
        <taxon>Gammaproteobacteria</taxon>
        <taxon>Enterobacterales</taxon>
        <taxon>Enterobacteriaceae</taxon>
        <taxon>Klebsiella/Raoultella group</taxon>
        <taxon>Klebsiella</taxon>
        <taxon>Klebsiella pneumoniae complex</taxon>
    </lineage>
</organism>
<evidence type="ECO:0000259" key="8">
    <source>
        <dbReference type="PROSITE" id="PS50850"/>
    </source>
</evidence>
<dbReference type="PANTHER" id="PTHR43791">
    <property type="entry name" value="PERMEASE-RELATED"/>
    <property type="match status" value="1"/>
</dbReference>
<dbReference type="SUPFAM" id="SSF103473">
    <property type="entry name" value="MFS general substrate transporter"/>
    <property type="match status" value="1"/>
</dbReference>
<dbReference type="RefSeq" id="YP_005226933.1">
    <property type="nucleotide sequence ID" value="NC_016845.1"/>
</dbReference>
<dbReference type="KEGG" id="kpm:KPHS_26330"/>
<keyword evidence="2" id="KW-0813">Transport</keyword>
<feature type="transmembrane region" description="Helical" evidence="7">
    <location>
        <begin position="58"/>
        <end position="79"/>
    </location>
</feature>
<dbReference type="InterPro" id="IPR036259">
    <property type="entry name" value="MFS_trans_sf"/>
</dbReference>
<dbReference type="Proteomes" id="UP000007841">
    <property type="component" value="Chromosome"/>
</dbReference>
<comment type="subcellular location">
    <subcellularLocation>
        <location evidence="1">Membrane</location>
        <topology evidence="1">Multi-pass membrane protein</topology>
    </subcellularLocation>
</comment>
<dbReference type="PROSITE" id="PS50850">
    <property type="entry name" value="MFS"/>
    <property type="match status" value="1"/>
</dbReference>
<dbReference type="RefSeq" id="WP_014343060.1">
    <property type="nucleotide sequence ID" value="NC_016845.1"/>
</dbReference>
<accession>A0A0H3GTG2</accession>
<evidence type="ECO:0000256" key="4">
    <source>
        <dbReference type="ARBA" id="ARBA00022692"/>
    </source>
</evidence>
<feature type="transmembrane region" description="Helical" evidence="7">
    <location>
        <begin position="91"/>
        <end position="110"/>
    </location>
</feature>
<dbReference type="GO" id="GO:0005886">
    <property type="term" value="C:plasma membrane"/>
    <property type="evidence" value="ECO:0007669"/>
    <property type="project" value="TreeGrafter"/>
</dbReference>
<dbReference type="PATRIC" id="fig|1125630.4.peg.2560"/>
<evidence type="ECO:0000256" key="3">
    <source>
        <dbReference type="ARBA" id="ARBA00022475"/>
    </source>
</evidence>
<dbReference type="GO" id="GO:0022857">
    <property type="term" value="F:transmembrane transporter activity"/>
    <property type="evidence" value="ECO:0007669"/>
    <property type="project" value="InterPro"/>
</dbReference>
<dbReference type="PANTHER" id="PTHR43791:SF36">
    <property type="entry name" value="TRANSPORTER, PUTATIVE (AFU_ORTHOLOGUE AFUA_6G08340)-RELATED"/>
    <property type="match status" value="1"/>
</dbReference>
<dbReference type="EMBL" id="CP003200">
    <property type="protein sequence ID" value="AEW61331.1"/>
    <property type="molecule type" value="Genomic_DNA"/>
</dbReference>
<dbReference type="InterPro" id="IPR020846">
    <property type="entry name" value="MFS_dom"/>
</dbReference>
<evidence type="ECO:0000313" key="9">
    <source>
        <dbReference type="EMBL" id="AEW61331.1"/>
    </source>
</evidence>
<keyword evidence="5 7" id="KW-1133">Transmembrane helix</keyword>
<reference evidence="9 10" key="1">
    <citation type="journal article" date="2012" name="J. Bacteriol.">
        <title>Complete genome sequence of Klebsiella pneumoniae subsp. pneumoniae HS11286, a multidrug-resistant strain isolated from human sputum.</title>
        <authorList>
            <person name="Liu P."/>
            <person name="Li P."/>
            <person name="Jiang X."/>
            <person name="Bi D."/>
            <person name="Xie Y."/>
            <person name="Tai C."/>
            <person name="Deng Z."/>
            <person name="Rajakumar K."/>
            <person name="Ou H.Y."/>
        </authorList>
    </citation>
    <scope>NUCLEOTIDE SEQUENCE [LARGE SCALE GENOMIC DNA]</scope>
    <source>
        <strain evidence="9 10">HS11286</strain>
    </source>
</reference>
<evidence type="ECO:0000313" key="10">
    <source>
        <dbReference type="Proteomes" id="UP000007841"/>
    </source>
</evidence>
<dbReference type="AlphaFoldDB" id="A0A0H3GTG2"/>
<evidence type="ECO:0000256" key="5">
    <source>
        <dbReference type="ARBA" id="ARBA00022989"/>
    </source>
</evidence>
<feature type="domain" description="Major facilitator superfamily (MFS) profile" evidence="8">
    <location>
        <begin position="25"/>
        <end position="116"/>
    </location>
</feature>
<keyword evidence="3" id="KW-1003">Cell membrane</keyword>
<evidence type="ECO:0000256" key="6">
    <source>
        <dbReference type="ARBA" id="ARBA00023136"/>
    </source>
</evidence>
<dbReference type="Gene3D" id="1.20.1250.20">
    <property type="entry name" value="MFS general substrate transporter like domains"/>
    <property type="match status" value="1"/>
</dbReference>
<evidence type="ECO:0000256" key="2">
    <source>
        <dbReference type="ARBA" id="ARBA00022448"/>
    </source>
</evidence>
<protein>
    <submittedName>
        <fullName evidence="9">Major facilitator family transporter</fullName>
    </submittedName>
</protein>
<feature type="transmembrane region" description="Helical" evidence="7">
    <location>
        <begin position="21"/>
        <end position="38"/>
    </location>
</feature>
<sequence>MSAINEKAVNGTQLQRTHKKIYRHLMPLLIVAYIISFIDRTNIGMAKATMSVDIGLSATAFGLGAGLFFLTYAVLEIPSNLFLTRIGARRWIARIMITWGILSCGMAFVTGPTSFT</sequence>
<dbReference type="STRING" id="1125630.KPHS_26330"/>
<proteinExistence type="predicted"/>
<evidence type="ECO:0000256" key="7">
    <source>
        <dbReference type="SAM" id="Phobius"/>
    </source>
</evidence>
<dbReference type="Pfam" id="PF07690">
    <property type="entry name" value="MFS_1"/>
    <property type="match status" value="1"/>
</dbReference>
<name>A0A0H3GTG2_KLEPH</name>
<dbReference type="GeneID" id="11847651"/>
<keyword evidence="10" id="KW-1185">Reference proteome</keyword>
<keyword evidence="6 7" id="KW-0472">Membrane</keyword>
<evidence type="ECO:0000256" key="1">
    <source>
        <dbReference type="ARBA" id="ARBA00004141"/>
    </source>
</evidence>
<dbReference type="HOGENOM" id="CLU_001265_44_0_6"/>
<gene>
    <name evidence="9" type="ordered locus">KPHS_26330</name>
</gene>
<dbReference type="InterPro" id="IPR011701">
    <property type="entry name" value="MFS"/>
</dbReference>
<keyword evidence="4 7" id="KW-0812">Transmembrane</keyword>